<name>S5T1Y5_9CORY</name>
<protein>
    <recommendedName>
        <fullName evidence="7">Major facilitator superfamily (MFS) profile domain-containing protein</fullName>
    </recommendedName>
</protein>
<dbReference type="KEGG" id="cmd:B841_05610"/>
<dbReference type="PANTHER" id="PTHR43124:SF3">
    <property type="entry name" value="CHLORAMPHENICOL EFFLUX PUMP RV0191"/>
    <property type="match status" value="1"/>
</dbReference>
<evidence type="ECO:0000256" key="1">
    <source>
        <dbReference type="ARBA" id="ARBA00004651"/>
    </source>
</evidence>
<feature type="domain" description="Major facilitator superfamily (MFS) profile" evidence="7">
    <location>
        <begin position="21"/>
        <end position="406"/>
    </location>
</feature>
<sequence length="424" mass="44884">MASTEVAHKRRPPLDFRGYAAIVMAVSLSFAYGLQMYATVPAFGILQEEFSLDLTQIGLLVSIWFLGYAVAHVPAGFAAAAWGVKRVAVWGAFALVISTLLFVVAESYTMMVISRGLGGLAMSFMAGAAFPLATAWAPPQHARLVVGGLVNGVGFTGGSALGLYLWTILIDSYGWRQSTLIAGVISLVVAIAAVFFVKTPDYVKGLDGGHFSWESTGEVFRSRSIWAIGIGSVCGYGALFTVSQLGPGYVESEFGFSAESAGLLGALMLILGIPAALVSGVIADRARSFLPTLWVPAGLLVLLLLVLPFIEGSALWVVLPLIGILGSMYFSPATVAHAEYPDEISPQNYSTAFGLVLSLGNVGAFVFPYVYSVSAGYVGERWSWMVLGAISAVAWFGFFFAKEPRGGKQKKITIVGSTKAPKTP</sequence>
<evidence type="ECO:0000256" key="5">
    <source>
        <dbReference type="ARBA" id="ARBA00023136"/>
    </source>
</evidence>
<keyword evidence="5 6" id="KW-0472">Membrane</keyword>
<dbReference type="InterPro" id="IPR050189">
    <property type="entry name" value="MFS_Efflux_Transporters"/>
</dbReference>
<evidence type="ECO:0000256" key="4">
    <source>
        <dbReference type="ARBA" id="ARBA00022989"/>
    </source>
</evidence>
<dbReference type="RefSeq" id="WP_020934528.1">
    <property type="nucleotide sequence ID" value="NC_021915.1"/>
</dbReference>
<feature type="transmembrane region" description="Helical" evidence="6">
    <location>
        <begin position="289"/>
        <end position="310"/>
    </location>
</feature>
<accession>S5T1Y5</accession>
<feature type="transmembrane region" description="Helical" evidence="6">
    <location>
        <begin position="178"/>
        <end position="197"/>
    </location>
</feature>
<dbReference type="Proteomes" id="UP000015388">
    <property type="component" value="Chromosome"/>
</dbReference>
<feature type="transmembrane region" description="Helical" evidence="6">
    <location>
        <begin position="18"/>
        <end position="37"/>
    </location>
</feature>
<keyword evidence="2" id="KW-1003">Cell membrane</keyword>
<dbReference type="AlphaFoldDB" id="S5T1Y5"/>
<keyword evidence="9" id="KW-1185">Reference proteome</keyword>
<evidence type="ECO:0000313" key="8">
    <source>
        <dbReference type="EMBL" id="AGS34595.1"/>
    </source>
</evidence>
<feature type="transmembrane region" description="Helical" evidence="6">
    <location>
        <begin position="263"/>
        <end position="282"/>
    </location>
</feature>
<reference evidence="8 9" key="1">
    <citation type="submission" date="2012-11" db="EMBL/GenBank/DDBJ databases">
        <title>The complete genome sequence of Corynebacterium maris Coryn-1 (=DSM 45190).</title>
        <authorList>
            <person name="Schaffert L."/>
            <person name="Albersmeier A."/>
            <person name="Kalinowski J."/>
            <person name="Ruckert C."/>
        </authorList>
    </citation>
    <scope>NUCLEOTIDE SEQUENCE [LARGE SCALE GENOMIC DNA]</scope>
    <source>
        <strain evidence="9">Coryn-1</strain>
    </source>
</reference>
<dbReference type="HOGENOM" id="CLU_648367_0_0_11"/>
<proteinExistence type="predicted"/>
<feature type="transmembrane region" description="Helical" evidence="6">
    <location>
        <begin position="57"/>
        <end position="80"/>
    </location>
</feature>
<organism evidence="8 9">
    <name type="scientific">Corynebacterium maris DSM 45190</name>
    <dbReference type="NCBI Taxonomy" id="1224163"/>
    <lineage>
        <taxon>Bacteria</taxon>
        <taxon>Bacillati</taxon>
        <taxon>Actinomycetota</taxon>
        <taxon>Actinomycetes</taxon>
        <taxon>Mycobacteriales</taxon>
        <taxon>Corynebacteriaceae</taxon>
        <taxon>Corynebacterium</taxon>
    </lineage>
</organism>
<dbReference type="GO" id="GO:0005886">
    <property type="term" value="C:plasma membrane"/>
    <property type="evidence" value="ECO:0007669"/>
    <property type="project" value="UniProtKB-SubCell"/>
</dbReference>
<feature type="transmembrane region" description="Helical" evidence="6">
    <location>
        <begin position="225"/>
        <end position="243"/>
    </location>
</feature>
<dbReference type="PANTHER" id="PTHR43124">
    <property type="entry name" value="PURINE EFFLUX PUMP PBUE"/>
    <property type="match status" value="1"/>
</dbReference>
<dbReference type="GO" id="GO:0022857">
    <property type="term" value="F:transmembrane transporter activity"/>
    <property type="evidence" value="ECO:0007669"/>
    <property type="project" value="InterPro"/>
</dbReference>
<dbReference type="InterPro" id="IPR036259">
    <property type="entry name" value="MFS_trans_sf"/>
</dbReference>
<feature type="transmembrane region" description="Helical" evidence="6">
    <location>
        <begin position="87"/>
        <end position="105"/>
    </location>
</feature>
<dbReference type="InterPro" id="IPR011701">
    <property type="entry name" value="MFS"/>
</dbReference>
<evidence type="ECO:0000259" key="7">
    <source>
        <dbReference type="PROSITE" id="PS50850"/>
    </source>
</evidence>
<gene>
    <name evidence="8" type="ORF">B841_05610</name>
</gene>
<evidence type="ECO:0000313" key="9">
    <source>
        <dbReference type="Proteomes" id="UP000015388"/>
    </source>
</evidence>
<feature type="transmembrane region" description="Helical" evidence="6">
    <location>
        <begin position="382"/>
        <end position="401"/>
    </location>
</feature>
<dbReference type="InterPro" id="IPR020846">
    <property type="entry name" value="MFS_dom"/>
</dbReference>
<evidence type="ECO:0000256" key="2">
    <source>
        <dbReference type="ARBA" id="ARBA00022475"/>
    </source>
</evidence>
<keyword evidence="3 6" id="KW-0812">Transmembrane</keyword>
<feature type="transmembrane region" description="Helical" evidence="6">
    <location>
        <begin position="316"/>
        <end position="337"/>
    </location>
</feature>
<dbReference type="PROSITE" id="PS50850">
    <property type="entry name" value="MFS"/>
    <property type="match status" value="1"/>
</dbReference>
<dbReference type="Gene3D" id="1.20.1250.20">
    <property type="entry name" value="MFS general substrate transporter like domains"/>
    <property type="match status" value="2"/>
</dbReference>
<evidence type="ECO:0000256" key="3">
    <source>
        <dbReference type="ARBA" id="ARBA00022692"/>
    </source>
</evidence>
<dbReference type="PATRIC" id="fig|1224163.3.peg.1125"/>
<dbReference type="eggNOG" id="COG2814">
    <property type="taxonomic scope" value="Bacteria"/>
</dbReference>
<dbReference type="Pfam" id="PF07690">
    <property type="entry name" value="MFS_1"/>
    <property type="match status" value="1"/>
</dbReference>
<feature type="transmembrane region" description="Helical" evidence="6">
    <location>
        <begin position="117"/>
        <end position="137"/>
    </location>
</feature>
<comment type="subcellular location">
    <subcellularLocation>
        <location evidence="1">Cell membrane</location>
        <topology evidence="1">Multi-pass membrane protein</topology>
    </subcellularLocation>
</comment>
<evidence type="ECO:0000256" key="6">
    <source>
        <dbReference type="SAM" id="Phobius"/>
    </source>
</evidence>
<feature type="transmembrane region" description="Helical" evidence="6">
    <location>
        <begin position="349"/>
        <end position="370"/>
    </location>
</feature>
<dbReference type="EMBL" id="CP003924">
    <property type="protein sequence ID" value="AGS34595.1"/>
    <property type="molecule type" value="Genomic_DNA"/>
</dbReference>
<keyword evidence="4 6" id="KW-1133">Transmembrane helix</keyword>
<feature type="transmembrane region" description="Helical" evidence="6">
    <location>
        <begin position="144"/>
        <end position="166"/>
    </location>
</feature>
<dbReference type="STRING" id="1224163.B841_05610"/>
<dbReference type="SUPFAM" id="SSF103473">
    <property type="entry name" value="MFS general substrate transporter"/>
    <property type="match status" value="1"/>
</dbReference>